<sequence>MPYSGKYYLVDSGYPNSDGYLAPYKGCTYHLEDFRRSRKRQLDAYEYYNRWHSSLRCAIERTFGVWKSRWRMMKETSTYPLRIHKLFVIASMAIHNYIRRNSVHDDEFAEAIYKDERYVFEDMPDIDPEYAAQEDTEGFMYPQSANTLDMDRVRQGIMKALHDDRVTVEQPQRRRRN</sequence>
<dbReference type="PANTHER" id="PTHR22930">
    <property type="match status" value="1"/>
</dbReference>
<evidence type="ECO:0000256" key="6">
    <source>
        <dbReference type="ARBA" id="ARBA00022801"/>
    </source>
</evidence>
<feature type="domain" description="DDE Tnp4" evidence="8">
    <location>
        <begin position="4"/>
        <end position="96"/>
    </location>
</feature>
<accession>A0AAV6LGC0</accession>
<evidence type="ECO:0000256" key="1">
    <source>
        <dbReference type="ARBA" id="ARBA00001968"/>
    </source>
</evidence>
<evidence type="ECO:0000313" key="10">
    <source>
        <dbReference type="Proteomes" id="UP000823749"/>
    </source>
</evidence>
<dbReference type="GO" id="GO:0004518">
    <property type="term" value="F:nuclease activity"/>
    <property type="evidence" value="ECO:0007669"/>
    <property type="project" value="UniProtKB-KW"/>
</dbReference>
<dbReference type="InterPro" id="IPR045249">
    <property type="entry name" value="HARBI1-like"/>
</dbReference>
<dbReference type="AlphaFoldDB" id="A0AAV6LGC0"/>
<dbReference type="EMBL" id="JACTNZ010000001">
    <property type="protein sequence ID" value="KAG5563852.1"/>
    <property type="molecule type" value="Genomic_DNA"/>
</dbReference>
<gene>
    <name evidence="9" type="ORF">RHGRI_000147</name>
</gene>
<comment type="cofactor">
    <cofactor evidence="1">
        <name>a divalent metal cation</name>
        <dbReference type="ChEBI" id="CHEBI:60240"/>
    </cofactor>
</comment>
<evidence type="ECO:0000256" key="4">
    <source>
        <dbReference type="ARBA" id="ARBA00022722"/>
    </source>
</evidence>
<comment type="caution">
    <text evidence="9">The sequence shown here is derived from an EMBL/GenBank/DDBJ whole genome shotgun (WGS) entry which is preliminary data.</text>
</comment>
<protein>
    <recommendedName>
        <fullName evidence="8">DDE Tnp4 domain-containing protein</fullName>
    </recommendedName>
</protein>
<keyword evidence="7" id="KW-0539">Nucleus</keyword>
<dbReference type="GO" id="GO:0005634">
    <property type="term" value="C:nucleus"/>
    <property type="evidence" value="ECO:0007669"/>
    <property type="project" value="UniProtKB-SubCell"/>
</dbReference>
<keyword evidence="10" id="KW-1185">Reference proteome</keyword>
<reference evidence="9" key="1">
    <citation type="submission" date="2020-08" db="EMBL/GenBank/DDBJ databases">
        <title>Plant Genome Project.</title>
        <authorList>
            <person name="Zhang R.-G."/>
        </authorList>
    </citation>
    <scope>NUCLEOTIDE SEQUENCE</scope>
    <source>
        <strain evidence="9">WSP0</strain>
        <tissue evidence="9">Leaf</tissue>
    </source>
</reference>
<evidence type="ECO:0000256" key="7">
    <source>
        <dbReference type="ARBA" id="ARBA00023242"/>
    </source>
</evidence>
<dbReference type="Proteomes" id="UP000823749">
    <property type="component" value="Chromosome 1"/>
</dbReference>
<evidence type="ECO:0000256" key="3">
    <source>
        <dbReference type="ARBA" id="ARBA00006958"/>
    </source>
</evidence>
<comment type="subcellular location">
    <subcellularLocation>
        <location evidence="2">Nucleus</location>
    </subcellularLocation>
</comment>
<dbReference type="InterPro" id="IPR027806">
    <property type="entry name" value="HARBI1_dom"/>
</dbReference>
<keyword evidence="4" id="KW-0540">Nuclease</keyword>
<organism evidence="9 10">
    <name type="scientific">Rhododendron griersonianum</name>
    <dbReference type="NCBI Taxonomy" id="479676"/>
    <lineage>
        <taxon>Eukaryota</taxon>
        <taxon>Viridiplantae</taxon>
        <taxon>Streptophyta</taxon>
        <taxon>Embryophyta</taxon>
        <taxon>Tracheophyta</taxon>
        <taxon>Spermatophyta</taxon>
        <taxon>Magnoliopsida</taxon>
        <taxon>eudicotyledons</taxon>
        <taxon>Gunneridae</taxon>
        <taxon>Pentapetalae</taxon>
        <taxon>asterids</taxon>
        <taxon>Ericales</taxon>
        <taxon>Ericaceae</taxon>
        <taxon>Ericoideae</taxon>
        <taxon>Rhodoreae</taxon>
        <taxon>Rhododendron</taxon>
    </lineage>
</organism>
<evidence type="ECO:0000256" key="2">
    <source>
        <dbReference type="ARBA" id="ARBA00004123"/>
    </source>
</evidence>
<evidence type="ECO:0000259" key="8">
    <source>
        <dbReference type="Pfam" id="PF13359"/>
    </source>
</evidence>
<dbReference type="Pfam" id="PF13359">
    <property type="entry name" value="DDE_Tnp_4"/>
    <property type="match status" value="1"/>
</dbReference>
<dbReference type="PANTHER" id="PTHR22930:SF221">
    <property type="entry name" value="NUCLEASE HARBI1"/>
    <property type="match status" value="1"/>
</dbReference>
<proteinExistence type="inferred from homology"/>
<evidence type="ECO:0000256" key="5">
    <source>
        <dbReference type="ARBA" id="ARBA00022723"/>
    </source>
</evidence>
<name>A0AAV6LGC0_9ERIC</name>
<keyword evidence="5" id="KW-0479">Metal-binding</keyword>
<evidence type="ECO:0000313" key="9">
    <source>
        <dbReference type="EMBL" id="KAG5563852.1"/>
    </source>
</evidence>
<keyword evidence="6" id="KW-0378">Hydrolase</keyword>
<dbReference type="GO" id="GO:0046872">
    <property type="term" value="F:metal ion binding"/>
    <property type="evidence" value="ECO:0007669"/>
    <property type="project" value="UniProtKB-KW"/>
</dbReference>
<dbReference type="GO" id="GO:0016787">
    <property type="term" value="F:hydrolase activity"/>
    <property type="evidence" value="ECO:0007669"/>
    <property type="project" value="UniProtKB-KW"/>
</dbReference>
<comment type="similarity">
    <text evidence="3">Belongs to the HARBI1 family.</text>
</comment>